<evidence type="ECO:0000256" key="5">
    <source>
        <dbReference type="ARBA" id="ARBA00022741"/>
    </source>
</evidence>
<evidence type="ECO:0000256" key="2">
    <source>
        <dbReference type="ARBA" id="ARBA00004642"/>
    </source>
</evidence>
<dbReference type="SUPFAM" id="SSF53300">
    <property type="entry name" value="vWA-like"/>
    <property type="match status" value="1"/>
</dbReference>
<dbReference type="Pfam" id="PF07728">
    <property type="entry name" value="AAA_5"/>
    <property type="match status" value="6"/>
</dbReference>
<dbReference type="GO" id="GO:0005730">
    <property type="term" value="C:nucleolus"/>
    <property type="evidence" value="ECO:0007669"/>
    <property type="project" value="UniProtKB-SubCell"/>
</dbReference>
<dbReference type="SMART" id="SM00382">
    <property type="entry name" value="AAA"/>
    <property type="match status" value="5"/>
</dbReference>
<evidence type="ECO:0000256" key="6">
    <source>
        <dbReference type="ARBA" id="ARBA00022840"/>
    </source>
</evidence>
<protein>
    <recommendedName>
        <fullName evidence="4 9">Midasin</fullName>
    </recommendedName>
</protein>
<comment type="function">
    <text evidence="9">Nuclear chaperone required for maturation and nuclear export of pre-60S ribosome subunits.</text>
</comment>
<dbReference type="Pfam" id="PF17867">
    <property type="entry name" value="AAA_lid_7"/>
    <property type="match status" value="1"/>
</dbReference>
<dbReference type="InterPro" id="IPR011704">
    <property type="entry name" value="ATPase_dyneun-rel_AAA"/>
</dbReference>
<feature type="region of interest" description="Disordered" evidence="10">
    <location>
        <begin position="3730"/>
        <end position="3981"/>
    </location>
</feature>
<dbReference type="InterPro" id="IPR041190">
    <property type="entry name" value="Midasin_AAA_lid_5"/>
</dbReference>
<evidence type="ECO:0000256" key="3">
    <source>
        <dbReference type="ARBA" id="ARBA00007188"/>
    </source>
</evidence>
<dbReference type="PROSITE" id="PS50234">
    <property type="entry name" value="VWFA"/>
    <property type="match status" value="1"/>
</dbReference>
<dbReference type="GO" id="GO:0000055">
    <property type="term" value="P:ribosomal large subunit export from nucleus"/>
    <property type="evidence" value="ECO:0007669"/>
    <property type="project" value="TreeGrafter"/>
</dbReference>
<comment type="caution">
    <text evidence="12">The sequence shown here is derived from an EMBL/GenBank/DDBJ whole genome shotgun (WGS) entry which is preliminary data.</text>
</comment>
<feature type="compositionally biased region" description="Basic and acidic residues" evidence="10">
    <location>
        <begin position="4090"/>
        <end position="4100"/>
    </location>
</feature>
<comment type="subcellular location">
    <subcellularLocation>
        <location evidence="1">Nucleus</location>
        <location evidence="1">Nucleolus</location>
    </subcellularLocation>
    <subcellularLocation>
        <location evidence="2">Nucleus</location>
        <location evidence="2">Nucleoplasm</location>
    </subcellularLocation>
</comment>
<feature type="compositionally biased region" description="Low complexity" evidence="10">
    <location>
        <begin position="4039"/>
        <end position="4059"/>
    </location>
</feature>
<accession>A0AAV9IX23</accession>
<dbReference type="Proteomes" id="UP001301350">
    <property type="component" value="Unassembled WGS sequence"/>
</dbReference>
<sequence>MNTVGNGIGKSRGEWDISERFDATEIDTRVSRLARLAEDSDPLSTGCAQRLRRFYDTVSSLREGDLPAVAGRMAAAAAYPALVRIVALGCGGSLLAYVPAGVPLAPREAALLAWVCGHRVLELIDWRGVAQRLHSAEAVERREAHIALCLLWGAPSSVLEKYRTMVVGKKEERTTCDTRSCDYFTFWQELEWLDATRLRMFSDDTQTASSPPSRSPTGDDSAPVIHICGVPLPVRDASRVDVKWQSAFLLDEEIVPAVRQAARALLLGAPLLLDGPSGCGKSALLKYLAGVTGSGCTWFQMEGMAADEQAFLDEIGAVVPVGRGRFRWMLGPIGRAIRDGHWLILEGFDDAKAAASGVGSLSGLLYQLAALQPGDRFAVPGRHRCIPVGAGFRLVCTRTTGGDVRSPHGLNEMLLGTSWRCVSLPPVPVSRIREILHRRFPTVRDAAGRMVDCLTACGEAMTMDSGSTRCLPSLHEAVKIGRRLAHSAAVLPRLSPEVCLAHCCDVLAGGEADAQSRLRLMALLAACWSLPAVYGQRMGEAARPDTEPPTDAPETAHLAPTRQTTLLLQRLRACISNAEAALLVGEAGVGKTAVVQEVAAHTQRHLVVLNLSQQTDVTELVGGYVPMPVRQLTVQTCRAVERVLRQCFVPDKSMTVVDALRQATTTGNAARLVALAEGVLRAASQKLDVGDRVGERHWIDASVLLRQCRAALRAVGEECEETFLQEDGRDGSRPDGVVKRVRREHTPFHHRDGMALVFREGALLRAMRRGDLLLLDEINMAPGDCLERVYAVLEGAGYGVNGEDGVSPCMAQFADGDSAAADRAPRCHPRFRLVACMNPATDAGKRPLPAAIRRLFTAIAVDDVLTADDVRALVAHSGLSAAGTAAADATATSAMERVVQFFFEARGLSERQLVDASGQRVRFTVRSLLRLLRCARQLVLQVSIGRALYEGAMLSLTAFLPPDDRAQVTALAARHFLGRLPGALRDICEEVRAPAPDAIAMGGQWVATGPAFSAASVESSFVVTPSVARTLRELARCLLYGSPSVPVLLEGPTSSGKTSLVAYVAQRTGHRLVRINNHDHTDVSDYLGAYVTDADGGVVFQEGPLVRAARCGDWVLLDELNLAPPEVLESLNRLLDDHRELRVPDTGETVPAHPAFALFATQNQSGGLYGGRKALSRAFRSRFLQIHVPELPDAELEHILQQRYALPTSFVRSMVQTLRRLQLERSAQRIFLGRESLVTARDLMRWAARAPQSREELFRHGWYLLGERLRSESERQTVLEVLCRCVWGERAVNPLGRAPEQWYGDATYASVPDLLPADAVLARVEAAARHRQVSLLPSMRRLLCLGLHCVAHREPLLLVGETGIGKTTACRLLADVCGRELITVSCHRDMDTADLIGRYQPVASSTDKRGGGRFAWCDGAVVRAMRLGHFVLLDEINAADDAVVERLNSLLEPERCLFLYERGGEAVEEVRPHAAFRLFACMNPGGDFGKRELSPALRNRLTEVWVSSEATVAEAMVLVRERLADAELQRWFAAALSCCGERETVMRRLTLRDVCGWVELVERAMAVHGAAAADAFVHGAHTFVLDALPEADRHRLGAQLTDACGLDMQRAADAFLWHGVSLDGPFCFQAPTTATNASRLLRALLLQRPVLLEGPPGVGKTALVQALAAARRTPVTRVNLSEHTEMVDLVGAVVPTADGHFTFRDGPLARAMRDGSWLLLDEVNLASQSVLEGLNAVLDHRRSVWVPESDVEVCAAPGFRLLAAQNPPSSGWGRRQLPRSFLNRFVSVHCAALTADDYALILEAAFPEAEAAQRAYLLRAVRRWPARLNLRELHRWATLLRRYPDSSASDWESMMVGDAADASREREWAGSGECASSPARRASSRPYVQWPETRSDGAGELVVGRVALPRQTQPLRPVGLSCAPPGSDAFPQLLGGQMHAVEAMAAAVANAWPCLVIGAAGVGKASAVHSLALATGAPLHEVFLSASTDVSDLLGGYVQVDAREAARQAAEHLQAAVDAELRRIWTVHGDTDASGIASLLTVRERARQGAEVEVAVLPPGVQEAAAAYMQVRRRGDDDDPTARFRWRDSRLLEAAERGAWVLLRRVHQCPPAVLDRLNPLLEGAAVELLVPEAPDDRRFRVHPSFRVFMTAQCTSATDRGSLRVSRALQNRSLVVPLDVVAGEEDRRQLAVARGCLHADLTLPMHRWADARDAVALRTAEGYLGRRLSVCPWDWSHSNALAFRYDPVRSAVERDWARLGNSGLFSEGEDVVANGAFRSVFLFLSSVVDVAVRCRLLGLPSFAPRLPSMLPSTRPLVDAVCTSSSSAMSDELLRAGWQHALRTRLLLPLGEWPAAVHVDSVEAFQRQRLALFARGQREHVADDAAAVAAWRHATEWLADGVPLPLPALLLPNAYDDVSMTLLLQLERYAESLHLPDDLRDAAADAVCTLTRPGGGRAAPEIARLVSALASKGSASVAASSFPVIDRAIAVTERSIALHQVARLCSGARDAVSVQRTLQRLPSCPMALLAAVKRVAYMESGGAMEVCVERGARADLLLQWFAVLWNTGSGEDGEGDQNEAALPLWSGVAPVQAALEAVASLRTETASNMPGGMCLSASARDDGWRLAARLTKLYTAGVAAWRHWAQRLPLLDAVDTAVEPLDVAEIGRHWVQQVSGQIRHARARDDALIHRALDGEAYVVGDPPVSLVRRVEVDDERLAQLERQGRAVAFYRTSSSSPSSSSSPLSYAAFAARVATMLPMVCDAAPDHPSSVRLLLSCCRQLVRPGELGAFVDTGGRVALALYQRLFGACIRAIPSIAEERTTDVAGLLRPSFLAAPTAVIADEDRLSAPRGSITRALLVAGRDMLHAQVTAHGLQALRYLVRQCLQHSISAPAEADAVEESPEAQSSLDGMHCREPLDGEPQVDLVARYCQPGTLYCLFAGATRNMVTETRAACVQPFAAYTSLVAAVWNESSAVAPDGAWMAIPYLRCALQQGRAVDDDALVWGAPTAAYVEVLEACAHRFAEMADDLEEHAALQQMLGWCRRALEMLRSPIWAGAPPDLLGCIDRLLEWMHEWQVTDAPAAASVAELATRLGHVVVRSRQHQLQQGEQRVAEWEALLRERALGWFPLLFDALFDEEEPAPDVGERWERETSRAARAWAACEGTAASLTVGTLPHWLEWVQQLARYAEEVGLPAVAAVLAHAHVFYARYGERSAQHMERARAVLRQRLQAGPLRIRWNVFGKQLPGFEFDKYQAYVREQHLMVQQAMREAVRAGSEPLAAVMSPLRESLAAAAAGMRRRAEETEGVLAAMTREAADAAARSTLESASAEWRRIAAGMQESSRRRSAAAIALVDRLAQLRTLDTEASTAVRRCVGDVLRTVKTDGFVPLPPDEAQICHCRWRLFQGQLLGTLETRLTPLDVAFCEAVERATALRESVWNAPPGTRRPEREVVLAVALMDAMLYTIAMHRQRLSQWLATGRNRRALTRGGSWRRIAFAMAEARAMVATSGGPSNVLEAVDAQLQVALVRWHAGDVREAVDRVQQTVEAMHGNVPSDAIALASLEALRNRLREVDAPSPDDAGVAAAAAAAAVMPIEKCSWTERLATWHTWMERRPPLRAMLEWRPRSASPDTSPNADMDMRFECHDGRCPACQLFIAQQLYLHASALVVMHSTVVFFEDILRDGFDTAVEADAAAEASTGREGVGLDEGDTRGAAPVEVDERDADLFEELRHLEGSSDDEALSERAPDDDNDAEEPPGVSAEMDVASALHDREEEQEDASDALSGAEPASEDSALGSQAEERVQRAASENGEKEEEEDGQLRGGSGSGEELSRAQPQENEERDTWDGASLSEESESSAGADAGSGASNAEAEVEGERREVESSAAAAEEAPAPAPEFVIDNELRRERRDGGIGDIAEERTANAEHMDEDGDTEQHRLDDGKALAEPQPPPAAGNDASGVTIDGGSGAEGQLARAGASAQPPLPLPAAEAGNPYVMAPEHLRAWWRKRLEVLSVAEASARPEPPLPPEVQDVSASAHGPLSAFADGMPDAAADASDAFWDAAAETDRPQQAPGMERCDEATDAEENMAMSESPLKEEDVEHNAPESGRPTADHALTLAPDSPSSSTDRAPLPPPRDPTPEEPEPDDAALATPPSPPPDWNALETHNDAYIGELCLRLQSVLEPTQRSRLAGDYRTGKRLHMRRVIEYFASDFRKDRIWLRRVRPDRRAYDVLIAVDDSASMADAGVGTPSLQALVLLASALRRLEVGRLGVIRFGADATVVHPLHAGIPGAGALADELLCSFRFAQPMTDMPRMLQCALAAFDASRQTAASDAQLWQLLFVISDGRLSDREAVRRLVRDAATRRQLVAFVLIDRVRARTGESAAQGRQSIVEMQQVELGVDGKVHMRRYLEDFPFPYYVVVNEVGALPAVLGDALQQWMAAGEMMS</sequence>
<evidence type="ECO:0000313" key="13">
    <source>
        <dbReference type="Proteomes" id="UP001301350"/>
    </source>
</evidence>
<evidence type="ECO:0000313" key="12">
    <source>
        <dbReference type="EMBL" id="KAK4536358.1"/>
    </source>
</evidence>
<evidence type="ECO:0000256" key="8">
    <source>
        <dbReference type="ARBA" id="ARBA00023242"/>
    </source>
</evidence>
<evidence type="ECO:0000256" key="4">
    <source>
        <dbReference type="ARBA" id="ARBA00017143"/>
    </source>
</evidence>
<dbReference type="InterPro" id="IPR040848">
    <property type="entry name" value="AAA_lid_7"/>
</dbReference>
<gene>
    <name evidence="12" type="ORF">CDCA_CDCA08G2383</name>
</gene>
<dbReference type="PANTHER" id="PTHR48103">
    <property type="entry name" value="MIDASIN-RELATED"/>
    <property type="match status" value="1"/>
</dbReference>
<dbReference type="InterPro" id="IPR012099">
    <property type="entry name" value="Midasin"/>
</dbReference>
<dbReference type="InterPro" id="IPR002035">
    <property type="entry name" value="VWF_A"/>
</dbReference>
<dbReference type="InterPro" id="IPR036465">
    <property type="entry name" value="vWFA_dom_sf"/>
</dbReference>
<keyword evidence="5 9" id="KW-0547">Nucleotide-binding</keyword>
<comment type="similarity">
    <text evidence="3 9">Belongs to the midasin family.</text>
</comment>
<feature type="compositionally biased region" description="Basic and acidic residues" evidence="10">
    <location>
        <begin position="3899"/>
        <end position="3923"/>
    </location>
</feature>
<evidence type="ECO:0000256" key="10">
    <source>
        <dbReference type="SAM" id="MobiDB-lite"/>
    </source>
</evidence>
<keyword evidence="6 9" id="KW-0067">ATP-binding</keyword>
<feature type="region of interest" description="Disordered" evidence="10">
    <location>
        <begin position="4036"/>
        <end position="4160"/>
    </location>
</feature>
<dbReference type="SUPFAM" id="SSF52540">
    <property type="entry name" value="P-loop containing nucleoside triphosphate hydrolases"/>
    <property type="match status" value="6"/>
</dbReference>
<feature type="region of interest" description="Disordered" evidence="10">
    <location>
        <begin position="3693"/>
        <end position="3715"/>
    </location>
</feature>
<name>A0AAV9IX23_CYACA</name>
<evidence type="ECO:0000256" key="1">
    <source>
        <dbReference type="ARBA" id="ARBA00004604"/>
    </source>
</evidence>
<dbReference type="InterPro" id="IPR027417">
    <property type="entry name" value="P-loop_NTPase"/>
</dbReference>
<keyword evidence="7 9" id="KW-0143">Chaperone</keyword>
<keyword evidence="8 9" id="KW-0539">Nucleus</keyword>
<reference evidence="12 13" key="1">
    <citation type="submission" date="2022-07" db="EMBL/GenBank/DDBJ databases">
        <title>Genome-wide signatures of adaptation to extreme environments.</title>
        <authorList>
            <person name="Cho C.H."/>
            <person name="Yoon H.S."/>
        </authorList>
    </citation>
    <scope>NUCLEOTIDE SEQUENCE [LARGE SCALE GENOMIC DNA]</scope>
    <source>
        <strain evidence="12 13">DBV 063 E5</strain>
    </source>
</reference>
<feature type="compositionally biased region" description="Basic and acidic residues" evidence="10">
    <location>
        <begin position="3930"/>
        <end position="3940"/>
    </location>
</feature>
<keyword evidence="13" id="KW-1185">Reference proteome</keyword>
<dbReference type="PIRSF" id="PIRSF010340">
    <property type="entry name" value="Midasin"/>
    <property type="match status" value="1"/>
</dbReference>
<dbReference type="Pfam" id="PF17865">
    <property type="entry name" value="AAA_lid_5"/>
    <property type="match status" value="1"/>
</dbReference>
<dbReference type="EMBL" id="JANCYW010000008">
    <property type="protein sequence ID" value="KAK4536358.1"/>
    <property type="molecule type" value="Genomic_DNA"/>
</dbReference>
<dbReference type="GO" id="GO:0016887">
    <property type="term" value="F:ATP hydrolysis activity"/>
    <property type="evidence" value="ECO:0007669"/>
    <property type="project" value="InterPro"/>
</dbReference>
<organism evidence="12 13">
    <name type="scientific">Cyanidium caldarium</name>
    <name type="common">Red alga</name>
    <dbReference type="NCBI Taxonomy" id="2771"/>
    <lineage>
        <taxon>Eukaryota</taxon>
        <taxon>Rhodophyta</taxon>
        <taxon>Bangiophyceae</taxon>
        <taxon>Cyanidiales</taxon>
        <taxon>Cyanidiaceae</taxon>
        <taxon>Cyanidium</taxon>
    </lineage>
</organism>
<evidence type="ECO:0000256" key="7">
    <source>
        <dbReference type="ARBA" id="ARBA00023186"/>
    </source>
</evidence>
<dbReference type="CDD" id="cd00009">
    <property type="entry name" value="AAA"/>
    <property type="match status" value="3"/>
</dbReference>
<feature type="region of interest" description="Disordered" evidence="10">
    <location>
        <begin position="539"/>
        <end position="559"/>
    </location>
</feature>
<proteinExistence type="inferred from homology"/>
<dbReference type="GO" id="GO:0005654">
    <property type="term" value="C:nucleoplasm"/>
    <property type="evidence" value="ECO:0007669"/>
    <property type="project" value="UniProtKB-SubCell"/>
</dbReference>
<dbReference type="FunFam" id="3.40.50.300:FF:000142">
    <property type="entry name" value="Midasin"/>
    <property type="match status" value="3"/>
</dbReference>
<evidence type="ECO:0000256" key="9">
    <source>
        <dbReference type="PIRNR" id="PIRNR010340"/>
    </source>
</evidence>
<dbReference type="Gene3D" id="3.40.50.300">
    <property type="entry name" value="P-loop containing nucleotide triphosphate hydrolases"/>
    <property type="match status" value="6"/>
</dbReference>
<feature type="compositionally biased region" description="Low complexity" evidence="10">
    <location>
        <begin position="3880"/>
        <end position="3889"/>
    </location>
</feature>
<feature type="compositionally biased region" description="Low complexity" evidence="10">
    <location>
        <begin position="3845"/>
        <end position="3868"/>
    </location>
</feature>
<dbReference type="GO" id="GO:0030687">
    <property type="term" value="C:preribosome, large subunit precursor"/>
    <property type="evidence" value="ECO:0007669"/>
    <property type="project" value="TreeGrafter"/>
</dbReference>
<feature type="compositionally biased region" description="Low complexity" evidence="10">
    <location>
        <begin position="3972"/>
        <end position="3981"/>
    </location>
</feature>
<dbReference type="GO" id="GO:0005524">
    <property type="term" value="F:ATP binding"/>
    <property type="evidence" value="ECO:0007669"/>
    <property type="project" value="UniProtKB-KW"/>
</dbReference>
<dbReference type="PANTHER" id="PTHR48103:SF2">
    <property type="entry name" value="MIDASIN"/>
    <property type="match status" value="1"/>
</dbReference>
<dbReference type="GO" id="GO:0000027">
    <property type="term" value="P:ribosomal large subunit assembly"/>
    <property type="evidence" value="ECO:0007669"/>
    <property type="project" value="InterPro"/>
</dbReference>
<evidence type="ECO:0000259" key="11">
    <source>
        <dbReference type="PROSITE" id="PS50234"/>
    </source>
</evidence>
<dbReference type="InterPro" id="IPR003593">
    <property type="entry name" value="AAA+_ATPase"/>
</dbReference>
<dbReference type="Gene3D" id="3.40.50.410">
    <property type="entry name" value="von Willebrand factor, type A domain"/>
    <property type="match status" value="1"/>
</dbReference>
<feature type="domain" description="VWFA" evidence="11">
    <location>
        <begin position="4227"/>
        <end position="4368"/>
    </location>
</feature>